<name>A0A379LVU7_9NOCA</name>
<gene>
    <name evidence="1" type="ORF">NCTC13296_00083</name>
</gene>
<accession>A0A379LVU7</accession>
<keyword evidence="2" id="KW-1185">Reference proteome</keyword>
<evidence type="ECO:0000313" key="2">
    <source>
        <dbReference type="Proteomes" id="UP000254569"/>
    </source>
</evidence>
<dbReference type="Proteomes" id="UP000254569">
    <property type="component" value="Unassembled WGS sequence"/>
</dbReference>
<dbReference type="AlphaFoldDB" id="A0A379LVU7"/>
<proteinExistence type="predicted"/>
<dbReference type="EMBL" id="UGVI01000001">
    <property type="protein sequence ID" value="SUE13275.1"/>
    <property type="molecule type" value="Genomic_DNA"/>
</dbReference>
<organism evidence="1 2">
    <name type="scientific">Rhodococcus gordoniae</name>
    <dbReference type="NCBI Taxonomy" id="223392"/>
    <lineage>
        <taxon>Bacteria</taxon>
        <taxon>Bacillati</taxon>
        <taxon>Actinomycetota</taxon>
        <taxon>Actinomycetes</taxon>
        <taxon>Mycobacteriales</taxon>
        <taxon>Nocardiaceae</taxon>
        <taxon>Rhodococcus</taxon>
    </lineage>
</organism>
<evidence type="ECO:0000313" key="1">
    <source>
        <dbReference type="EMBL" id="SUE13275.1"/>
    </source>
</evidence>
<reference evidence="1 2" key="1">
    <citation type="submission" date="2018-06" db="EMBL/GenBank/DDBJ databases">
        <authorList>
            <consortium name="Pathogen Informatics"/>
            <person name="Doyle S."/>
        </authorList>
    </citation>
    <scope>NUCLEOTIDE SEQUENCE [LARGE SCALE GENOMIC DNA]</scope>
    <source>
        <strain evidence="1 2">NCTC13296</strain>
    </source>
</reference>
<protein>
    <submittedName>
        <fullName evidence="1">Uncharacterized protein</fullName>
    </submittedName>
</protein>
<sequence length="126" mass="13876">MILSVAYNSAMARIRSIDAGTQKVQAHPTEVDCFYNIIDDNDGPRLLHLSTFGSDYRQSKPKSSQSIQLDRDMAVQLIEVLLKAFPDILPAAKAALPSSRNTTDVAWPADESPIFQSLLKELGITD</sequence>